<organism evidence="1">
    <name type="scientific">Homalodisca liturata</name>
    <dbReference type="NCBI Taxonomy" id="320908"/>
    <lineage>
        <taxon>Eukaryota</taxon>
        <taxon>Metazoa</taxon>
        <taxon>Ecdysozoa</taxon>
        <taxon>Arthropoda</taxon>
        <taxon>Hexapoda</taxon>
        <taxon>Insecta</taxon>
        <taxon>Pterygota</taxon>
        <taxon>Neoptera</taxon>
        <taxon>Paraneoptera</taxon>
        <taxon>Hemiptera</taxon>
        <taxon>Auchenorrhyncha</taxon>
        <taxon>Membracoidea</taxon>
        <taxon>Cicadellidae</taxon>
        <taxon>Cicadellinae</taxon>
        <taxon>Proconiini</taxon>
        <taxon>Homalodisca</taxon>
    </lineage>
</organism>
<dbReference type="PANTHER" id="PTHR33395">
    <property type="entry name" value="TRANSCRIPTASE, PUTATIVE-RELATED-RELATED"/>
    <property type="match status" value="1"/>
</dbReference>
<accession>A0A1B6IC47</accession>
<evidence type="ECO:0008006" key="2">
    <source>
        <dbReference type="Google" id="ProtNLM"/>
    </source>
</evidence>
<dbReference type="EMBL" id="GECU01023205">
    <property type="protein sequence ID" value="JAS84501.1"/>
    <property type="molecule type" value="Transcribed_RNA"/>
</dbReference>
<sequence>RSFKPFKSPGVDGLFPALLQEQLDILLNPLTILHRSSYTLGFILKNWRTALVMFVRKKDRDPTQLNSHRPISITSFMVKTMEKIINRHVRDEALQVAHGG</sequence>
<evidence type="ECO:0000313" key="1">
    <source>
        <dbReference type="EMBL" id="JAS84501.1"/>
    </source>
</evidence>
<feature type="non-terminal residue" evidence="1">
    <location>
        <position position="1"/>
    </location>
</feature>
<proteinExistence type="predicted"/>
<name>A0A1B6IC47_9HEMI</name>
<gene>
    <name evidence="1" type="ORF">g.42767</name>
</gene>
<protein>
    <recommendedName>
        <fullName evidence="2">Reverse transcriptase domain-containing protein</fullName>
    </recommendedName>
</protein>
<dbReference type="PANTHER" id="PTHR33395:SF22">
    <property type="entry name" value="REVERSE TRANSCRIPTASE DOMAIN-CONTAINING PROTEIN"/>
    <property type="match status" value="1"/>
</dbReference>
<reference evidence="1" key="1">
    <citation type="submission" date="2015-11" db="EMBL/GenBank/DDBJ databases">
        <title>De novo transcriptome assembly of four potential Pierce s Disease insect vectors from Arizona vineyards.</title>
        <authorList>
            <person name="Tassone E.E."/>
        </authorList>
    </citation>
    <scope>NUCLEOTIDE SEQUENCE</scope>
</reference>
<dbReference type="AlphaFoldDB" id="A0A1B6IC47"/>